<dbReference type="OrthoDB" id="2647536at2759"/>
<feature type="compositionally biased region" description="Gly residues" evidence="1">
    <location>
        <begin position="109"/>
        <end position="119"/>
    </location>
</feature>
<feature type="compositionally biased region" description="Low complexity" evidence="1">
    <location>
        <begin position="238"/>
        <end position="250"/>
    </location>
</feature>
<keyword evidence="4" id="KW-1185">Reference proteome</keyword>
<feature type="domain" description="DUF6532" evidence="2">
    <location>
        <begin position="504"/>
        <end position="597"/>
    </location>
</feature>
<feature type="region of interest" description="Disordered" evidence="1">
    <location>
        <begin position="97"/>
        <end position="119"/>
    </location>
</feature>
<dbReference type="RefSeq" id="XP_041292399.1">
    <property type="nucleotide sequence ID" value="XM_041441570.1"/>
</dbReference>
<feature type="region of interest" description="Disordered" evidence="1">
    <location>
        <begin position="1"/>
        <end position="22"/>
    </location>
</feature>
<feature type="compositionally biased region" description="Basic residues" evidence="1">
    <location>
        <begin position="725"/>
        <end position="734"/>
    </location>
</feature>
<gene>
    <name evidence="3" type="ORF">F5147DRAFT_774115</name>
</gene>
<evidence type="ECO:0000313" key="4">
    <source>
        <dbReference type="Proteomes" id="UP000823399"/>
    </source>
</evidence>
<organism evidence="3 4">
    <name type="scientific">Suillus discolor</name>
    <dbReference type="NCBI Taxonomy" id="1912936"/>
    <lineage>
        <taxon>Eukaryota</taxon>
        <taxon>Fungi</taxon>
        <taxon>Dikarya</taxon>
        <taxon>Basidiomycota</taxon>
        <taxon>Agaricomycotina</taxon>
        <taxon>Agaricomycetes</taxon>
        <taxon>Agaricomycetidae</taxon>
        <taxon>Boletales</taxon>
        <taxon>Suillineae</taxon>
        <taxon>Suillaceae</taxon>
        <taxon>Suillus</taxon>
    </lineage>
</organism>
<dbReference type="EMBL" id="JABBWM010000030">
    <property type="protein sequence ID" value="KAG2107668.1"/>
    <property type="molecule type" value="Genomic_DNA"/>
</dbReference>
<evidence type="ECO:0000313" key="3">
    <source>
        <dbReference type="EMBL" id="KAG2107668.1"/>
    </source>
</evidence>
<evidence type="ECO:0000256" key="1">
    <source>
        <dbReference type="SAM" id="MobiDB-lite"/>
    </source>
</evidence>
<dbReference type="GeneID" id="64703829"/>
<dbReference type="Pfam" id="PF20149">
    <property type="entry name" value="DUF6532"/>
    <property type="match status" value="1"/>
</dbReference>
<name>A0A9P7F7F5_9AGAM</name>
<sequence>MAPPISPRRTRVKNATQRPGLVLLEEDKQRAKEAQAAQEAALQHGIDHIAGIEAAMEVEQGTQSAAKAKPVKPCARPVKKKLNGAVAANELTSSSLPVAPAPANKGQGSMKGQGGMKSQGVGGIGEGSSGAVGNEITKKTKKKLHEAATRQILDGDQQIEVEVPDTDKKGNHVLNKKCLAGKVNNWQNRLEPETESAVSPVVRAEPEPSGGSVLSATTRLKTSQTAATTISFAKDPPLSLTDSSDSSILDNSEDGGNEKDGDEDGDEDSKEHPAALADSVKGKAGMKSVVQIAESLDDGMSEVQVSTLFHLLPFSQQADIVRFALEQARPHAASSTKRTIEEARLIGSSEDYDPDDIEEEEGEEDEFVTDSNSMLVDEDSSSIVEVLKPTCTTTKTSVTVASTEKPKPLKKPKLEPALLTISESSLMSADLATKPKSGNQWGNTDLPPIMLEDGAWRRSFIPTVFLWAGAQPNFWCIEAEKLHPALQAIFDIAFPGMNHNVQPKGPIMGLVNQRLCSWRSNFESTAIALITNFLATSKDNDIDEEEDEDDYEQELAASLLENWAFLYEDLDNCDPNKIYRSVFILEMIESAHINATAGSLDVPALNTDALRLNGMQGVIAASAAALKHAFNIAAKPKNFADTFSTGTSSVKGSIKACKTPLKRNKSTSKDNTIASAFSEANCGLATSEYYASLQRRGMKYTIDTIALVRQRQAAQNATSEDSLKPKGKRAMLCK</sequence>
<reference evidence="3" key="1">
    <citation type="journal article" date="2020" name="New Phytol.">
        <title>Comparative genomics reveals dynamic genome evolution in host specialist ectomycorrhizal fungi.</title>
        <authorList>
            <person name="Lofgren L.A."/>
            <person name="Nguyen N.H."/>
            <person name="Vilgalys R."/>
            <person name="Ruytinx J."/>
            <person name="Liao H.L."/>
            <person name="Branco S."/>
            <person name="Kuo A."/>
            <person name="LaButti K."/>
            <person name="Lipzen A."/>
            <person name="Andreopoulos W."/>
            <person name="Pangilinan J."/>
            <person name="Riley R."/>
            <person name="Hundley H."/>
            <person name="Na H."/>
            <person name="Barry K."/>
            <person name="Grigoriev I.V."/>
            <person name="Stajich J.E."/>
            <person name="Kennedy P.G."/>
        </authorList>
    </citation>
    <scope>NUCLEOTIDE SEQUENCE</scope>
    <source>
        <strain evidence="3">FC423</strain>
    </source>
</reference>
<dbReference type="AlphaFoldDB" id="A0A9P7F7F5"/>
<evidence type="ECO:0000259" key="2">
    <source>
        <dbReference type="Pfam" id="PF20149"/>
    </source>
</evidence>
<protein>
    <recommendedName>
        <fullName evidence="2">DUF6532 domain-containing protein</fullName>
    </recommendedName>
</protein>
<feature type="region of interest" description="Disordered" evidence="1">
    <location>
        <begin position="190"/>
        <end position="281"/>
    </location>
</feature>
<feature type="compositionally biased region" description="Polar residues" evidence="1">
    <location>
        <begin position="212"/>
        <end position="231"/>
    </location>
</feature>
<feature type="compositionally biased region" description="Acidic residues" evidence="1">
    <location>
        <begin position="251"/>
        <end position="268"/>
    </location>
</feature>
<feature type="region of interest" description="Disordered" evidence="1">
    <location>
        <begin position="714"/>
        <end position="734"/>
    </location>
</feature>
<dbReference type="Proteomes" id="UP000823399">
    <property type="component" value="Unassembled WGS sequence"/>
</dbReference>
<accession>A0A9P7F7F5</accession>
<dbReference type="InterPro" id="IPR045341">
    <property type="entry name" value="DUF6532"/>
</dbReference>
<comment type="caution">
    <text evidence="3">The sequence shown here is derived from an EMBL/GenBank/DDBJ whole genome shotgun (WGS) entry which is preliminary data.</text>
</comment>
<proteinExistence type="predicted"/>